<sequence length="200" mass="23885">MEFALFYLLKVNILLVTFWAIYRFFLEKESFYSLNRMYFIAAIALSFIAPTLFFKRIIWIPFNTTTSLNNLDLEPNNLSTEALTAYYRTFNFLKEIFFYCFMAISMILLLITCYKLILLYIKIQKLETKLKTNIKLTSEKQTIFSFYKWVVASPDIIQLPNADLIIQHEQIHIRLKHTLDLILIECVTKIFWFNPLLKLL</sequence>
<dbReference type="Proteomes" id="UP001163328">
    <property type="component" value="Chromosome"/>
</dbReference>
<organism evidence="2 3">
    <name type="scientific">Flavobacterium agricola</name>
    <dbReference type="NCBI Taxonomy" id="2870839"/>
    <lineage>
        <taxon>Bacteria</taxon>
        <taxon>Pseudomonadati</taxon>
        <taxon>Bacteroidota</taxon>
        <taxon>Flavobacteriia</taxon>
        <taxon>Flavobacteriales</taxon>
        <taxon>Flavobacteriaceae</taxon>
        <taxon>Flavobacterium</taxon>
    </lineage>
</organism>
<keyword evidence="1" id="KW-0812">Transmembrane</keyword>
<dbReference type="EMBL" id="CP081495">
    <property type="protein sequence ID" value="UYW02404.1"/>
    <property type="molecule type" value="Genomic_DNA"/>
</dbReference>
<evidence type="ECO:0008006" key="4">
    <source>
        <dbReference type="Google" id="ProtNLM"/>
    </source>
</evidence>
<evidence type="ECO:0000256" key="1">
    <source>
        <dbReference type="SAM" id="Phobius"/>
    </source>
</evidence>
<feature type="transmembrane region" description="Helical" evidence="1">
    <location>
        <begin position="96"/>
        <end position="121"/>
    </location>
</feature>
<feature type="transmembrane region" description="Helical" evidence="1">
    <location>
        <begin position="38"/>
        <end position="62"/>
    </location>
</feature>
<protein>
    <recommendedName>
        <fullName evidence="4">BlaR1 peptidase M56</fullName>
    </recommendedName>
</protein>
<evidence type="ECO:0000313" key="2">
    <source>
        <dbReference type="EMBL" id="UYW02404.1"/>
    </source>
</evidence>
<keyword evidence="1" id="KW-0472">Membrane</keyword>
<gene>
    <name evidence="2" type="ORF">K5I29_05780</name>
</gene>
<accession>A0ABY6M1G4</accession>
<feature type="transmembrane region" description="Helical" evidence="1">
    <location>
        <begin position="6"/>
        <end position="26"/>
    </location>
</feature>
<dbReference type="RefSeq" id="WP_264434955.1">
    <property type="nucleotide sequence ID" value="NZ_CP081495.1"/>
</dbReference>
<keyword evidence="3" id="KW-1185">Reference proteome</keyword>
<evidence type="ECO:0000313" key="3">
    <source>
        <dbReference type="Proteomes" id="UP001163328"/>
    </source>
</evidence>
<proteinExistence type="predicted"/>
<reference evidence="2" key="1">
    <citation type="submission" date="2021-08" db="EMBL/GenBank/DDBJ databases">
        <title>Flavobacterium sp. strain CC-SYL302.</title>
        <authorList>
            <person name="Lin S.-Y."/>
            <person name="Lee T.-H."/>
            <person name="Young C.-C."/>
        </authorList>
    </citation>
    <scope>NUCLEOTIDE SEQUENCE</scope>
    <source>
        <strain evidence="2">CC-SYL302</strain>
    </source>
</reference>
<keyword evidence="1" id="KW-1133">Transmembrane helix</keyword>
<name>A0ABY6M1G4_9FLAO</name>